<dbReference type="AlphaFoldDB" id="M3GV30"/>
<feature type="transmembrane region" description="Helical" evidence="1">
    <location>
        <begin position="80"/>
        <end position="101"/>
    </location>
</feature>
<feature type="transmembrane region" description="Helical" evidence="1">
    <location>
        <begin position="106"/>
        <end position="124"/>
    </location>
</feature>
<dbReference type="Proteomes" id="UP000011776">
    <property type="component" value="Unassembled WGS sequence"/>
</dbReference>
<sequence length="125" mass="14534">YISNEAGLNLPKPVSLISELFKNILIELEANAEPGWAIIGVALNRYSPMEQEKISNTIAEMELEVLNNWDSDDLENSLDMFAFFRVGIWISFYIFTIQLFLENMNLLNLLHYKCLMVLMLIMLWL</sequence>
<gene>
    <name evidence="2" type="ORF">LEP1GSC151_0557</name>
</gene>
<keyword evidence="1" id="KW-1133">Transmembrane helix</keyword>
<keyword evidence="1" id="KW-0472">Membrane</keyword>
<comment type="caution">
    <text evidence="2">The sequence shown here is derived from an EMBL/GenBank/DDBJ whole genome shotgun (WGS) entry which is preliminary data.</text>
</comment>
<keyword evidence="1" id="KW-0812">Transmembrane</keyword>
<reference evidence="2 3" key="1">
    <citation type="submission" date="2013-02" db="EMBL/GenBank/DDBJ databases">
        <authorList>
            <person name="Harkins D.M."/>
            <person name="Durkin A.S."/>
            <person name="Brinkac L.M."/>
            <person name="Haft D.H."/>
            <person name="Selengut J.D."/>
            <person name="Sanka R."/>
            <person name="DePew J."/>
            <person name="Purushe J."/>
            <person name="Tulsiani S.M."/>
            <person name="Graham G.C."/>
            <person name="Burns M.-A."/>
            <person name="Dohnt M.F."/>
            <person name="Smythe L.D."/>
            <person name="McKay D.B."/>
            <person name="Craig S.B."/>
            <person name="Vinetz J.M."/>
            <person name="Sutton G.G."/>
            <person name="Nierman W.C."/>
            <person name="Fouts D.E."/>
        </authorList>
    </citation>
    <scope>NUCLEOTIDE SEQUENCE [LARGE SCALE GENOMIC DNA]</scope>
    <source>
        <strain evidence="2 3">LT2186</strain>
    </source>
</reference>
<organism evidence="2 3">
    <name type="scientific">Leptospira interrogans serovar Grippotyphosa str. LT2186</name>
    <dbReference type="NCBI Taxonomy" id="1001599"/>
    <lineage>
        <taxon>Bacteria</taxon>
        <taxon>Pseudomonadati</taxon>
        <taxon>Spirochaetota</taxon>
        <taxon>Spirochaetia</taxon>
        <taxon>Leptospirales</taxon>
        <taxon>Leptospiraceae</taxon>
        <taxon>Leptospira</taxon>
    </lineage>
</organism>
<dbReference type="EMBL" id="AFME02000242">
    <property type="protein sequence ID" value="EMG10533.1"/>
    <property type="molecule type" value="Genomic_DNA"/>
</dbReference>
<evidence type="ECO:0000313" key="2">
    <source>
        <dbReference type="EMBL" id="EMG10533.1"/>
    </source>
</evidence>
<feature type="non-terminal residue" evidence="2">
    <location>
        <position position="1"/>
    </location>
</feature>
<protein>
    <submittedName>
        <fullName evidence="2">Uncharacterized protein</fullName>
    </submittedName>
</protein>
<proteinExistence type="predicted"/>
<evidence type="ECO:0000256" key="1">
    <source>
        <dbReference type="SAM" id="Phobius"/>
    </source>
</evidence>
<evidence type="ECO:0000313" key="3">
    <source>
        <dbReference type="Proteomes" id="UP000011776"/>
    </source>
</evidence>
<accession>M3GV30</accession>
<name>M3GV30_LEPIR</name>